<feature type="region of interest" description="Disordered" evidence="1">
    <location>
        <begin position="1"/>
        <end position="49"/>
    </location>
</feature>
<evidence type="ECO:0000256" key="1">
    <source>
        <dbReference type="SAM" id="MobiDB-lite"/>
    </source>
</evidence>
<accession>A0ABP8TKL1</accession>
<comment type="caution">
    <text evidence="2">The sequence shown here is derived from an EMBL/GenBank/DDBJ whole genome shotgun (WGS) entry which is preliminary data.</text>
</comment>
<feature type="compositionally biased region" description="Basic residues" evidence="1">
    <location>
        <begin position="1"/>
        <end position="10"/>
    </location>
</feature>
<proteinExistence type="predicted"/>
<evidence type="ECO:0000313" key="3">
    <source>
        <dbReference type="Proteomes" id="UP001500212"/>
    </source>
</evidence>
<dbReference type="Proteomes" id="UP001500212">
    <property type="component" value="Unassembled WGS sequence"/>
</dbReference>
<sequence>MRPTKAKKSAIRGARSGATGTAGPRRRAGALIASEPGGSSPTIDRRPAPDVWHGLRIRLVRPPAAPDPK</sequence>
<name>A0ABP8TKL1_9ACTN</name>
<keyword evidence="3" id="KW-1185">Reference proteome</keyword>
<evidence type="ECO:0000313" key="2">
    <source>
        <dbReference type="EMBL" id="GAA4607532.1"/>
    </source>
</evidence>
<feature type="compositionally biased region" description="Low complexity" evidence="1">
    <location>
        <begin position="12"/>
        <end position="23"/>
    </location>
</feature>
<reference evidence="3" key="1">
    <citation type="journal article" date="2019" name="Int. J. Syst. Evol. Microbiol.">
        <title>The Global Catalogue of Microorganisms (GCM) 10K type strain sequencing project: providing services to taxonomists for standard genome sequencing and annotation.</title>
        <authorList>
            <consortium name="The Broad Institute Genomics Platform"/>
            <consortium name="The Broad Institute Genome Sequencing Center for Infectious Disease"/>
            <person name="Wu L."/>
            <person name="Ma J."/>
        </authorList>
    </citation>
    <scope>NUCLEOTIDE SEQUENCE [LARGE SCALE GENOMIC DNA]</scope>
    <source>
        <strain evidence="3">JCM 17938</strain>
    </source>
</reference>
<organism evidence="2 3">
    <name type="scientific">Actinoallomurus liliacearum</name>
    <dbReference type="NCBI Taxonomy" id="1080073"/>
    <lineage>
        <taxon>Bacteria</taxon>
        <taxon>Bacillati</taxon>
        <taxon>Actinomycetota</taxon>
        <taxon>Actinomycetes</taxon>
        <taxon>Streptosporangiales</taxon>
        <taxon>Thermomonosporaceae</taxon>
        <taxon>Actinoallomurus</taxon>
    </lineage>
</organism>
<gene>
    <name evidence="2" type="ORF">GCM10023195_28690</name>
</gene>
<protein>
    <submittedName>
        <fullName evidence="2">Uncharacterized protein</fullName>
    </submittedName>
</protein>
<dbReference type="EMBL" id="BAABHJ010000006">
    <property type="protein sequence ID" value="GAA4607532.1"/>
    <property type="molecule type" value="Genomic_DNA"/>
</dbReference>